<gene>
    <name evidence="2" type="ORF">PGX00_03375</name>
</gene>
<dbReference type="PANTHER" id="PTHR43451:SF1">
    <property type="entry name" value="ACETYLTRANSFERASE"/>
    <property type="match status" value="1"/>
</dbReference>
<reference evidence="2 3" key="1">
    <citation type="submission" date="2023-01" db="EMBL/GenBank/DDBJ databases">
        <title>Vibrio sp. KJ40-1 sp.nov, isolated from marine algae.</title>
        <authorList>
            <person name="Butt M."/>
            <person name="Kim J.M.J."/>
            <person name="Jeon C.O.C."/>
        </authorList>
    </citation>
    <scope>NUCLEOTIDE SEQUENCE [LARGE SCALE GENOMIC DNA]</scope>
    <source>
        <strain evidence="2 3">KJ40-1</strain>
    </source>
</reference>
<keyword evidence="3" id="KW-1185">Reference proteome</keyword>
<dbReference type="Proteomes" id="UP001210678">
    <property type="component" value="Unassembled WGS sequence"/>
</dbReference>
<comment type="caution">
    <text evidence="2">The sequence shown here is derived from an EMBL/GenBank/DDBJ whole genome shotgun (WGS) entry which is preliminary data.</text>
</comment>
<dbReference type="PANTHER" id="PTHR43451">
    <property type="entry name" value="ACETYLTRANSFERASE (GNAT) FAMILY PROTEIN"/>
    <property type="match status" value="1"/>
</dbReference>
<dbReference type="InterPro" id="IPR000182">
    <property type="entry name" value="GNAT_dom"/>
</dbReference>
<dbReference type="GO" id="GO:0016746">
    <property type="term" value="F:acyltransferase activity"/>
    <property type="evidence" value="ECO:0007669"/>
    <property type="project" value="UniProtKB-KW"/>
</dbReference>
<dbReference type="InterPro" id="IPR016181">
    <property type="entry name" value="Acyl_CoA_acyltransferase"/>
</dbReference>
<sequence length="161" mass="18814">MKSVIRIRAYTSEDARELKTLFFDTVHNVNKRDYSESQIKAWASEEITYESWRVLMEKLTPFVAEIDNKIVGYADLQPDGLIDHFYVGHQYQKRGVAGALMQRIYQQSNQNNLSRIYSHVSVTAKPFFEHCGFKVIEEQQVDIRGQQLTNFVMELTTLKML</sequence>
<evidence type="ECO:0000313" key="3">
    <source>
        <dbReference type="Proteomes" id="UP001210678"/>
    </source>
</evidence>
<dbReference type="SUPFAM" id="SSF55729">
    <property type="entry name" value="Acyl-CoA N-acyltransferases (Nat)"/>
    <property type="match status" value="1"/>
</dbReference>
<dbReference type="RefSeq" id="WP_272132781.1">
    <property type="nucleotide sequence ID" value="NZ_JAQLOI010000001.1"/>
</dbReference>
<dbReference type="EMBL" id="JAQLOI010000001">
    <property type="protein sequence ID" value="MDB1122788.1"/>
    <property type="molecule type" value="Genomic_DNA"/>
</dbReference>
<name>A0ABT4YNR4_9VIBR</name>
<evidence type="ECO:0000259" key="1">
    <source>
        <dbReference type="PROSITE" id="PS51186"/>
    </source>
</evidence>
<protein>
    <submittedName>
        <fullName evidence="2">GNAT family N-acetyltransferase</fullName>
        <ecNumber evidence="2">2.3.1.-</ecNumber>
    </submittedName>
</protein>
<organism evidence="2 3">
    <name type="scientific">Vibrio algarum</name>
    <dbReference type="NCBI Taxonomy" id="3020714"/>
    <lineage>
        <taxon>Bacteria</taxon>
        <taxon>Pseudomonadati</taxon>
        <taxon>Pseudomonadota</taxon>
        <taxon>Gammaproteobacteria</taxon>
        <taxon>Vibrionales</taxon>
        <taxon>Vibrionaceae</taxon>
        <taxon>Vibrio</taxon>
    </lineage>
</organism>
<dbReference type="InterPro" id="IPR052564">
    <property type="entry name" value="N-acetyltrans/Recomb-assoc"/>
</dbReference>
<accession>A0ABT4YNR4</accession>
<keyword evidence="2" id="KW-0012">Acyltransferase</keyword>
<dbReference type="Pfam" id="PF13673">
    <property type="entry name" value="Acetyltransf_10"/>
    <property type="match status" value="1"/>
</dbReference>
<feature type="domain" description="N-acetyltransferase" evidence="1">
    <location>
        <begin position="5"/>
        <end position="158"/>
    </location>
</feature>
<keyword evidence="2" id="KW-0808">Transferase</keyword>
<proteinExistence type="predicted"/>
<evidence type="ECO:0000313" key="2">
    <source>
        <dbReference type="EMBL" id="MDB1122788.1"/>
    </source>
</evidence>
<dbReference type="Gene3D" id="3.40.630.30">
    <property type="match status" value="1"/>
</dbReference>
<dbReference type="CDD" id="cd04301">
    <property type="entry name" value="NAT_SF"/>
    <property type="match status" value="1"/>
</dbReference>
<dbReference type="PROSITE" id="PS51186">
    <property type="entry name" value="GNAT"/>
    <property type="match status" value="1"/>
</dbReference>
<dbReference type="EC" id="2.3.1.-" evidence="2"/>